<keyword evidence="3" id="KW-0560">Oxidoreductase</keyword>
<evidence type="ECO:0000256" key="1">
    <source>
        <dbReference type="ARBA" id="ARBA00022630"/>
    </source>
</evidence>
<accession>A0A4R7T7F8</accession>
<proteinExistence type="predicted"/>
<dbReference type="OrthoDB" id="3212532at2"/>
<evidence type="ECO:0000259" key="5">
    <source>
        <dbReference type="Pfam" id="PF01494"/>
    </source>
</evidence>
<keyword evidence="2" id="KW-0274">FAD</keyword>
<dbReference type="InterPro" id="IPR002938">
    <property type="entry name" value="FAD-bd"/>
</dbReference>
<dbReference type="Gene3D" id="3.50.50.60">
    <property type="entry name" value="FAD/NAD(P)-binding domain"/>
    <property type="match status" value="1"/>
</dbReference>
<dbReference type="Proteomes" id="UP000295151">
    <property type="component" value="Unassembled WGS sequence"/>
</dbReference>
<dbReference type="SUPFAM" id="SSF51905">
    <property type="entry name" value="FAD/NAD(P)-binding domain"/>
    <property type="match status" value="1"/>
</dbReference>
<evidence type="ECO:0000256" key="4">
    <source>
        <dbReference type="ARBA" id="ARBA00023033"/>
    </source>
</evidence>
<comment type="caution">
    <text evidence="6">The sequence shown here is derived from an EMBL/GenBank/DDBJ whole genome shotgun (WGS) entry which is preliminary data.</text>
</comment>
<dbReference type="PRINTS" id="PR00420">
    <property type="entry name" value="RNGMNOXGNASE"/>
</dbReference>
<dbReference type="Pfam" id="PF01494">
    <property type="entry name" value="FAD_binding_3"/>
    <property type="match status" value="2"/>
</dbReference>
<dbReference type="AlphaFoldDB" id="A0A4R7T7F8"/>
<dbReference type="GO" id="GO:0071949">
    <property type="term" value="F:FAD binding"/>
    <property type="evidence" value="ECO:0007669"/>
    <property type="project" value="InterPro"/>
</dbReference>
<sequence>MKVLVIGGGTGGLALAHGLKRAGIGVTVFERDVLRTDGLHGYRVGIDPDGSRALKALLPSDLYDTFVATKARDPKYFNMLTEDLKEVLSLEIPASTDPVESEKSISRMTLRQVLLTGLEDVVEFGKEFVRFEQHGDSVTAYFADGSEATGDLLVAADGSGSRVRRQYLPQAKTEETGIIAIAGKLPLTEESGKLVPPKVFEGISMVFAPLGLSCIIHVMEFQWDHDGKVKQGIGGNTEELIRQWPGLQFDNTRDYINWGLSAAADKFPANVMDLRGQELVDLALQLTPGWHPNLRRLMELTDVGTCFPVNIWTSVPLDPWPSSNVTLLGDAIHTMTPGRGVGANTALRDALLLCRKLIDVRDGRTGLVAAVGEYEAKMIEYGFDAVLKSREQMSANDPIHKPLIGRVVLAGMRTSMRLVNHVSPVKRRMRDKMLAFRGADRDEAAFEITGPSHSEAARANPS</sequence>
<evidence type="ECO:0000256" key="2">
    <source>
        <dbReference type="ARBA" id="ARBA00022827"/>
    </source>
</evidence>
<feature type="domain" description="FAD-binding" evidence="5">
    <location>
        <begin position="2"/>
        <end position="175"/>
    </location>
</feature>
<keyword evidence="4" id="KW-0503">Monooxygenase</keyword>
<dbReference type="PANTHER" id="PTHR47178">
    <property type="entry name" value="MONOOXYGENASE, FAD-BINDING"/>
    <property type="match status" value="1"/>
</dbReference>
<dbReference type="PANTHER" id="PTHR47178:SF5">
    <property type="entry name" value="FAD-BINDING DOMAIN-CONTAINING PROTEIN"/>
    <property type="match status" value="1"/>
</dbReference>
<feature type="domain" description="FAD-binding" evidence="5">
    <location>
        <begin position="318"/>
        <end position="364"/>
    </location>
</feature>
<gene>
    <name evidence="6" type="ORF">EV138_1319</name>
</gene>
<name>A0A4R7T7F8_9ACTN</name>
<dbReference type="InterPro" id="IPR036188">
    <property type="entry name" value="FAD/NAD-bd_sf"/>
</dbReference>
<keyword evidence="7" id="KW-1185">Reference proteome</keyword>
<keyword evidence="1" id="KW-0285">Flavoprotein</keyword>
<protein>
    <submittedName>
        <fullName evidence="6">2-polyprenyl-6-methoxyphenol hydroxylase-like FAD-dependent oxidoreductase</fullName>
    </submittedName>
</protein>
<dbReference type="GO" id="GO:0004497">
    <property type="term" value="F:monooxygenase activity"/>
    <property type="evidence" value="ECO:0007669"/>
    <property type="project" value="UniProtKB-KW"/>
</dbReference>
<reference evidence="6 7" key="1">
    <citation type="submission" date="2019-03" db="EMBL/GenBank/DDBJ databases">
        <title>Genomic Encyclopedia of Type Strains, Phase III (KMG-III): the genomes of soil and plant-associated and newly described type strains.</title>
        <authorList>
            <person name="Whitman W."/>
        </authorList>
    </citation>
    <scope>NUCLEOTIDE SEQUENCE [LARGE SCALE GENOMIC DNA]</scope>
    <source>
        <strain evidence="6 7">VKM Ac-2575</strain>
    </source>
</reference>
<organism evidence="6 7">
    <name type="scientific">Kribbella voronezhensis</name>
    <dbReference type="NCBI Taxonomy" id="2512212"/>
    <lineage>
        <taxon>Bacteria</taxon>
        <taxon>Bacillati</taxon>
        <taxon>Actinomycetota</taxon>
        <taxon>Actinomycetes</taxon>
        <taxon>Propionibacteriales</taxon>
        <taxon>Kribbellaceae</taxon>
        <taxon>Kribbella</taxon>
    </lineage>
</organism>
<evidence type="ECO:0000256" key="3">
    <source>
        <dbReference type="ARBA" id="ARBA00023002"/>
    </source>
</evidence>
<dbReference type="EMBL" id="SOCE01000001">
    <property type="protein sequence ID" value="TDU87791.1"/>
    <property type="molecule type" value="Genomic_DNA"/>
</dbReference>
<dbReference type="RefSeq" id="WP_133977515.1">
    <property type="nucleotide sequence ID" value="NZ_SOCE01000001.1"/>
</dbReference>
<evidence type="ECO:0000313" key="7">
    <source>
        <dbReference type="Proteomes" id="UP000295151"/>
    </source>
</evidence>
<evidence type="ECO:0000313" key="6">
    <source>
        <dbReference type="EMBL" id="TDU87791.1"/>
    </source>
</evidence>